<sequence>MGSCCLTNCLGSCHKRWWSGGLVQMRTVWNRCHPWRLWHINPRISKMTWDSPEQGENASLEEADRVVTLQPGKLKKLVNQLVPAHRRGDPFFVPAFLSTYRKFATTRQVLDLLFLRYRFFHPDSEEDQQNKSALSSLLETWLFQYPGDFCRCPDLASLKQLVAYALVNLPDSQIVPQVCGLLSRPGAH</sequence>
<reference evidence="3" key="1">
    <citation type="submission" date="2025-08" db="UniProtKB">
        <authorList>
            <consortium name="Ensembl"/>
        </authorList>
    </citation>
    <scope>IDENTIFICATION</scope>
</reference>
<proteinExistence type="predicted"/>
<dbReference type="InterPro" id="IPR000651">
    <property type="entry name" value="Ras-like_Gua-exchang_fac_N"/>
</dbReference>
<dbReference type="SUPFAM" id="SSF48366">
    <property type="entry name" value="Ras GEF"/>
    <property type="match status" value="1"/>
</dbReference>
<dbReference type="PANTHER" id="PTHR46793:SF3">
    <property type="entry name" value="RIKEN CDNA 4930596D02 GENE"/>
    <property type="match status" value="1"/>
</dbReference>
<gene>
    <name evidence="3" type="primary">LOC102028825</name>
</gene>
<accession>A0A8C2VAR2</accession>
<dbReference type="Pfam" id="PF00618">
    <property type="entry name" value="RasGEF_N"/>
    <property type="match status" value="1"/>
</dbReference>
<dbReference type="AlphaFoldDB" id="A0A8C2VAR2"/>
<dbReference type="OrthoDB" id="9617030at2759"/>
<reference evidence="3" key="2">
    <citation type="submission" date="2025-09" db="UniProtKB">
        <authorList>
            <consortium name="Ensembl"/>
        </authorList>
    </citation>
    <scope>IDENTIFICATION</scope>
</reference>
<dbReference type="Gene3D" id="1.20.870.10">
    <property type="entry name" value="Son of sevenless (SoS) protein Chain: S domain 1"/>
    <property type="match status" value="1"/>
</dbReference>
<dbReference type="GO" id="GO:0005085">
    <property type="term" value="F:guanyl-nucleotide exchange factor activity"/>
    <property type="evidence" value="ECO:0007669"/>
    <property type="project" value="UniProtKB-KW"/>
</dbReference>
<organism evidence="3 4">
    <name type="scientific">Chinchilla lanigera</name>
    <name type="common">Long-tailed chinchilla</name>
    <name type="synonym">Chinchilla villidera</name>
    <dbReference type="NCBI Taxonomy" id="34839"/>
    <lineage>
        <taxon>Eukaryota</taxon>
        <taxon>Metazoa</taxon>
        <taxon>Chordata</taxon>
        <taxon>Craniata</taxon>
        <taxon>Vertebrata</taxon>
        <taxon>Euteleostomi</taxon>
        <taxon>Mammalia</taxon>
        <taxon>Eutheria</taxon>
        <taxon>Euarchontoglires</taxon>
        <taxon>Glires</taxon>
        <taxon>Rodentia</taxon>
        <taxon>Hystricomorpha</taxon>
        <taxon>Chinchillidae</taxon>
        <taxon>Chinchilla</taxon>
    </lineage>
</organism>
<evidence type="ECO:0000259" key="2">
    <source>
        <dbReference type="PROSITE" id="PS50212"/>
    </source>
</evidence>
<feature type="domain" description="N-terminal Ras-GEF" evidence="2">
    <location>
        <begin position="65"/>
        <end position="186"/>
    </location>
</feature>
<dbReference type="OMA" id="WNSARTH"/>
<evidence type="ECO:0000313" key="3">
    <source>
        <dbReference type="Ensembl" id="ENSCLAP00000012790.1"/>
    </source>
</evidence>
<dbReference type="SMART" id="SM00229">
    <property type="entry name" value="RasGEFN"/>
    <property type="match status" value="1"/>
</dbReference>
<dbReference type="RefSeq" id="XP_013361576.1">
    <property type="nucleotide sequence ID" value="XM_013506122.1"/>
</dbReference>
<evidence type="ECO:0000256" key="1">
    <source>
        <dbReference type="PROSITE-ProRule" id="PRU00135"/>
    </source>
</evidence>
<dbReference type="Ensembl" id="ENSCLAT00000012938.1">
    <property type="protein sequence ID" value="ENSCLAP00000012790.1"/>
    <property type="gene ID" value="ENSCLAG00000008829.1"/>
</dbReference>
<protein>
    <submittedName>
        <fullName evidence="3">Ral guanine nucleotide dissociation stimulator-like</fullName>
    </submittedName>
</protein>
<dbReference type="RefSeq" id="XP_005375836.1">
    <property type="nucleotide sequence ID" value="XM_005375779.2"/>
</dbReference>
<dbReference type="PROSITE" id="PS50212">
    <property type="entry name" value="RASGEF_NTER"/>
    <property type="match status" value="1"/>
</dbReference>
<dbReference type="PANTHER" id="PTHR46793">
    <property type="entry name" value="1700018F24RIK PROTEIN-RELATED-RELATED"/>
    <property type="match status" value="1"/>
</dbReference>
<dbReference type="Proteomes" id="UP000694398">
    <property type="component" value="Unassembled WGS sequence"/>
</dbReference>
<name>A0A8C2VAR2_CHILA</name>
<keyword evidence="4" id="KW-1185">Reference proteome</keyword>
<dbReference type="InterPro" id="IPR023578">
    <property type="entry name" value="Ras_GEF_dom_sf"/>
</dbReference>
<dbReference type="CDD" id="cd06224">
    <property type="entry name" value="REM"/>
    <property type="match status" value="1"/>
</dbReference>
<dbReference type="GeneID" id="102028825"/>
<keyword evidence="1" id="KW-0344">Guanine-nucleotide releasing factor</keyword>
<dbReference type="GeneTree" id="ENSGT00940000153181"/>
<evidence type="ECO:0000313" key="4">
    <source>
        <dbReference type="Proteomes" id="UP000694398"/>
    </source>
</evidence>